<name>A0A5P9WAR8_PSEAI</name>
<organism evidence="1">
    <name type="scientific">Pseudomonas aeruginosa</name>
    <dbReference type="NCBI Taxonomy" id="287"/>
    <lineage>
        <taxon>Bacteria</taxon>
        <taxon>Pseudomonadati</taxon>
        <taxon>Pseudomonadota</taxon>
        <taxon>Gammaproteobacteria</taxon>
        <taxon>Pseudomonadales</taxon>
        <taxon>Pseudomonadaceae</taxon>
        <taxon>Pseudomonas</taxon>
    </lineage>
</organism>
<reference evidence="1" key="1">
    <citation type="submission" date="2019-09" db="EMBL/GenBank/DDBJ databases">
        <authorList>
            <person name="Li Z."/>
        </authorList>
    </citation>
    <scope>NUCLEOTIDE SEQUENCE</scope>
    <source>
        <strain evidence="1">PAB546</strain>
        <plasmid evidence="1">pNK546-KPC</plasmid>
    </source>
</reference>
<proteinExistence type="predicted"/>
<sequence>MPPKLVVGREDNGELARVRMKRAGGKFARLRIIGVHREMARLDGAGLGG</sequence>
<evidence type="ECO:0000313" key="1">
    <source>
        <dbReference type="EMBL" id="QFX78564.1"/>
    </source>
</evidence>
<protein>
    <submittedName>
        <fullName evidence="1">Uncharacterized protein</fullName>
    </submittedName>
</protein>
<keyword evidence="1" id="KW-0614">Plasmid</keyword>
<dbReference type="AlphaFoldDB" id="A0A5P9WAR8"/>
<gene>
    <name evidence="1" type="ORF">pNK546KPC_0354</name>
</gene>
<dbReference type="EMBL" id="MN433457">
    <property type="protein sequence ID" value="QFX78564.1"/>
    <property type="molecule type" value="Genomic_DNA"/>
</dbReference>
<accession>A0A5P9WAR8</accession>
<geneLocation type="plasmid" evidence="1">
    <name>pNK546-KPC</name>
</geneLocation>